<evidence type="ECO:0000256" key="2">
    <source>
        <dbReference type="ARBA" id="ARBA00022801"/>
    </source>
</evidence>
<keyword evidence="2" id="KW-0378">Hydrolase</keyword>
<dbReference type="OrthoDB" id="2959108at2759"/>
<dbReference type="PRINTS" id="PR00853">
    <property type="entry name" value="XPGRADSUPER"/>
</dbReference>
<dbReference type="GO" id="GO:0017108">
    <property type="term" value="F:5'-flap endonuclease activity"/>
    <property type="evidence" value="ECO:0007669"/>
    <property type="project" value="TreeGrafter"/>
</dbReference>
<dbReference type="CDD" id="cd09870">
    <property type="entry name" value="PIN_YEN1"/>
    <property type="match status" value="1"/>
</dbReference>
<dbReference type="InterPro" id="IPR006084">
    <property type="entry name" value="XPG/Rad2"/>
</dbReference>
<evidence type="ECO:0000313" key="6">
    <source>
        <dbReference type="EMBL" id="OSX66625.1"/>
    </source>
</evidence>
<dbReference type="InterPro" id="IPR037316">
    <property type="entry name" value="Yen1_H3TH"/>
</dbReference>
<dbReference type="PANTHER" id="PTHR11081">
    <property type="entry name" value="FLAP ENDONUCLEASE FAMILY MEMBER"/>
    <property type="match status" value="1"/>
</dbReference>
<dbReference type="InterPro" id="IPR029060">
    <property type="entry name" value="PIN-like_dom_sf"/>
</dbReference>
<dbReference type="Pfam" id="PF00867">
    <property type="entry name" value="XPG_I"/>
    <property type="match status" value="1"/>
</dbReference>
<proteinExistence type="predicted"/>
<dbReference type="Pfam" id="PF00752">
    <property type="entry name" value="XPG_N"/>
    <property type="match status" value="1"/>
</dbReference>
<dbReference type="PANTHER" id="PTHR11081:SF75">
    <property type="entry name" value="ENDONUCLEASE, PUTATIVE (AFU_ORTHOLOGUE AFUA_3G13260)-RELATED"/>
    <property type="match status" value="1"/>
</dbReference>
<dbReference type="STRING" id="670580.A0A1X6NDA2"/>
<dbReference type="InterPro" id="IPR006085">
    <property type="entry name" value="XPG_DNA_repair_N"/>
</dbReference>
<organism evidence="6 7">
    <name type="scientific">Postia placenta MAD-698-R-SB12</name>
    <dbReference type="NCBI Taxonomy" id="670580"/>
    <lineage>
        <taxon>Eukaryota</taxon>
        <taxon>Fungi</taxon>
        <taxon>Dikarya</taxon>
        <taxon>Basidiomycota</taxon>
        <taxon>Agaricomycotina</taxon>
        <taxon>Agaricomycetes</taxon>
        <taxon>Polyporales</taxon>
        <taxon>Adustoporiaceae</taxon>
        <taxon>Rhodonia</taxon>
    </lineage>
</organism>
<dbReference type="Proteomes" id="UP000194127">
    <property type="component" value="Unassembled WGS sequence"/>
</dbReference>
<dbReference type="RefSeq" id="XP_024343419.1">
    <property type="nucleotide sequence ID" value="XM_024483390.1"/>
</dbReference>
<evidence type="ECO:0000313" key="7">
    <source>
        <dbReference type="Proteomes" id="UP000194127"/>
    </source>
</evidence>
<gene>
    <name evidence="6" type="ORF">POSPLADRAFT_1112076</name>
</gene>
<accession>A0A1X6NDA2</accession>
<dbReference type="SUPFAM" id="SSF47807">
    <property type="entry name" value="5' to 3' exonuclease, C-terminal subdomain"/>
    <property type="match status" value="1"/>
</dbReference>
<dbReference type="SUPFAM" id="SSF88723">
    <property type="entry name" value="PIN domain-like"/>
    <property type="match status" value="1"/>
</dbReference>
<sequence length="567" mass="63566">MGVQGLWDILNKAGQSRAFKNLTVVDGFEENESGRRAYRVGIDASIWYHHATFSKGGENPELRLFFFRLCKLLEFPLIPLFVFDGRERPKVKRGSKLGKAGSHNLTARVKQLLDCYGIEWRMARGEAEAELACLNRAGVIDAILTDDVDTLVFGARTVIKNPSLSLTGNKANPAQNYEGKTSKYHVMVFSAEALRNHPEVQMTRGGLVLFALLSGGDYDKGLNHFGPQIAHGLARLGFGDRLLEAYERQSGRNMTHFLSQWRAEINVELHTNAHKLLRCPYPSLSIPEDFPDMDVLRNYINPVCSASVGHQGGGALRDNGDLSIPRLAAFCEDHFGEWGHRSGILKRFRNVIWEASVIRVLRRAALEADELEKTKRIRAERTDTAIRGVLQLPTTEGVGTPASLVKKYLSPAEVDHRAAIFVQRNNNPAPLAGAEPDMYPMIRKILSARHHVSTDNLLEYRVEVDPRQLVALAESGIKGKHREPAGLANVSDDDSNEDDDEDATSSQGTNRRKRKKIKAPVDPQSMMRLWIPACMMRQVHPELVEDYEEAERAKLAKKNGAQRRRRK</sequence>
<dbReference type="EMBL" id="KZ110592">
    <property type="protein sequence ID" value="OSX66625.1"/>
    <property type="molecule type" value="Genomic_DNA"/>
</dbReference>
<dbReference type="GeneID" id="36328339"/>
<dbReference type="SMART" id="SM00485">
    <property type="entry name" value="XPGN"/>
    <property type="match status" value="1"/>
</dbReference>
<evidence type="ECO:0000259" key="4">
    <source>
        <dbReference type="SMART" id="SM00484"/>
    </source>
</evidence>
<feature type="domain" description="XPG-I" evidence="4">
    <location>
        <begin position="114"/>
        <end position="194"/>
    </location>
</feature>
<feature type="non-terminal residue" evidence="6">
    <location>
        <position position="567"/>
    </location>
</feature>
<feature type="region of interest" description="Disordered" evidence="3">
    <location>
        <begin position="481"/>
        <end position="520"/>
    </location>
</feature>
<keyword evidence="1" id="KW-0540">Nuclease</keyword>
<dbReference type="CDD" id="cd09906">
    <property type="entry name" value="H3TH_YEN1"/>
    <property type="match status" value="1"/>
</dbReference>
<feature type="region of interest" description="Disordered" evidence="3">
    <location>
        <begin position="548"/>
        <end position="567"/>
    </location>
</feature>
<dbReference type="GO" id="GO:0008821">
    <property type="term" value="F:crossover junction DNA endonuclease activity"/>
    <property type="evidence" value="ECO:0007669"/>
    <property type="project" value="InterPro"/>
</dbReference>
<feature type="compositionally biased region" description="Acidic residues" evidence="3">
    <location>
        <begin position="491"/>
        <end position="503"/>
    </location>
</feature>
<evidence type="ECO:0000259" key="5">
    <source>
        <dbReference type="SMART" id="SM00485"/>
    </source>
</evidence>
<name>A0A1X6NDA2_9APHY</name>
<evidence type="ECO:0000256" key="1">
    <source>
        <dbReference type="ARBA" id="ARBA00022722"/>
    </source>
</evidence>
<dbReference type="AlphaFoldDB" id="A0A1X6NDA2"/>
<evidence type="ECO:0000256" key="3">
    <source>
        <dbReference type="SAM" id="MobiDB-lite"/>
    </source>
</evidence>
<evidence type="ECO:0008006" key="8">
    <source>
        <dbReference type="Google" id="ProtNLM"/>
    </source>
</evidence>
<dbReference type="InterPro" id="IPR041177">
    <property type="entry name" value="GEN1_C"/>
</dbReference>
<dbReference type="GO" id="GO:0006281">
    <property type="term" value="P:DNA repair"/>
    <property type="evidence" value="ECO:0007669"/>
    <property type="project" value="UniProtKB-ARBA"/>
</dbReference>
<feature type="compositionally biased region" description="Basic residues" evidence="3">
    <location>
        <begin position="555"/>
        <end position="567"/>
    </location>
</feature>
<keyword evidence="7" id="KW-1185">Reference proteome</keyword>
<dbReference type="InterPro" id="IPR006086">
    <property type="entry name" value="XPG-I_dom"/>
</dbReference>
<dbReference type="Pfam" id="PF18380">
    <property type="entry name" value="GEN1_C"/>
    <property type="match status" value="1"/>
</dbReference>
<protein>
    <recommendedName>
        <fullName evidence="8">XPG-I domain-containing protein</fullName>
    </recommendedName>
</protein>
<dbReference type="SMART" id="SM00484">
    <property type="entry name" value="XPGI"/>
    <property type="match status" value="1"/>
</dbReference>
<reference evidence="6 7" key="1">
    <citation type="submission" date="2017-04" db="EMBL/GenBank/DDBJ databases">
        <title>Genome Sequence of the Model Brown-Rot Fungus Postia placenta SB12.</title>
        <authorList>
            <consortium name="DOE Joint Genome Institute"/>
            <person name="Gaskell J."/>
            <person name="Kersten P."/>
            <person name="Larrondo L.F."/>
            <person name="Canessa P."/>
            <person name="Martinez D."/>
            <person name="Hibbett D."/>
            <person name="Schmoll M."/>
            <person name="Kubicek C.P."/>
            <person name="Martinez A.T."/>
            <person name="Yadav J."/>
            <person name="Master E."/>
            <person name="Magnuson J.K."/>
            <person name="James T."/>
            <person name="Yaver D."/>
            <person name="Berka R."/>
            <person name="Labutti K."/>
            <person name="Lipzen A."/>
            <person name="Aerts A."/>
            <person name="Barry K."/>
            <person name="Henrissat B."/>
            <person name="Blanchette R."/>
            <person name="Grigoriev I."/>
            <person name="Cullen D."/>
        </authorList>
    </citation>
    <scope>NUCLEOTIDE SEQUENCE [LARGE SCALE GENOMIC DNA]</scope>
    <source>
        <strain evidence="6 7">MAD-698-R-SB12</strain>
    </source>
</reference>
<dbReference type="Gene3D" id="3.40.50.1010">
    <property type="entry name" value="5'-nuclease"/>
    <property type="match status" value="2"/>
</dbReference>
<dbReference type="InterPro" id="IPR036279">
    <property type="entry name" value="5-3_exonuclease_C_sf"/>
</dbReference>
<feature type="domain" description="XPG N-terminal" evidence="5">
    <location>
        <begin position="1"/>
        <end position="102"/>
    </location>
</feature>